<feature type="signal peptide" evidence="2">
    <location>
        <begin position="1"/>
        <end position="22"/>
    </location>
</feature>
<proteinExistence type="predicted"/>
<comment type="caution">
    <text evidence="3">The sequence shown here is derived from an EMBL/GenBank/DDBJ whole genome shotgun (WGS) entry which is preliminary data.</text>
</comment>
<accession>A0A4R4VFH3</accession>
<evidence type="ECO:0000313" key="3">
    <source>
        <dbReference type="EMBL" id="TDD00874.1"/>
    </source>
</evidence>
<dbReference type="EMBL" id="SMKO01000086">
    <property type="protein sequence ID" value="TDD00874.1"/>
    <property type="molecule type" value="Genomic_DNA"/>
</dbReference>
<feature type="non-terminal residue" evidence="3">
    <location>
        <position position="137"/>
    </location>
</feature>
<dbReference type="Proteomes" id="UP000295258">
    <property type="component" value="Unassembled WGS sequence"/>
</dbReference>
<reference evidence="3 4" key="1">
    <citation type="submission" date="2019-03" db="EMBL/GenBank/DDBJ databases">
        <title>Draft genome sequences of novel Actinobacteria.</title>
        <authorList>
            <person name="Sahin N."/>
            <person name="Ay H."/>
            <person name="Saygin H."/>
        </authorList>
    </citation>
    <scope>NUCLEOTIDE SEQUENCE [LARGE SCALE GENOMIC DNA]</scope>
    <source>
        <strain evidence="3 4">KC310</strain>
    </source>
</reference>
<dbReference type="AlphaFoldDB" id="A0A4R4VFH3"/>
<feature type="compositionally biased region" description="Low complexity" evidence="1">
    <location>
        <begin position="119"/>
        <end position="137"/>
    </location>
</feature>
<evidence type="ECO:0000313" key="4">
    <source>
        <dbReference type="Proteomes" id="UP000295258"/>
    </source>
</evidence>
<keyword evidence="2" id="KW-0732">Signal</keyword>
<name>A0A4R4VFH3_9ACTN</name>
<organism evidence="3 4">
    <name type="scientific">Nonomuraea deserti</name>
    <dbReference type="NCBI Taxonomy" id="1848322"/>
    <lineage>
        <taxon>Bacteria</taxon>
        <taxon>Bacillati</taxon>
        <taxon>Actinomycetota</taxon>
        <taxon>Actinomycetes</taxon>
        <taxon>Streptosporangiales</taxon>
        <taxon>Streptosporangiaceae</taxon>
        <taxon>Nonomuraea</taxon>
    </lineage>
</organism>
<feature type="chain" id="PRO_5020520303" evidence="2">
    <location>
        <begin position="23"/>
        <end position="137"/>
    </location>
</feature>
<evidence type="ECO:0000256" key="1">
    <source>
        <dbReference type="SAM" id="MobiDB-lite"/>
    </source>
</evidence>
<evidence type="ECO:0000256" key="2">
    <source>
        <dbReference type="SAM" id="SignalP"/>
    </source>
</evidence>
<gene>
    <name evidence="3" type="ORF">E1292_27595</name>
</gene>
<sequence>MAFRRAPLLLAAALLVAGGTGADVSGAAADRAPWPGPAPRVTVRAPVPPKGVTARPGRVTVPKVSARRRPVPKVSISVPSRQRRATPQVALPQVTVYRDGLCTAGVRVGRCPRGRARVAPRPVPQAGPVRVPALTPT</sequence>
<keyword evidence="4" id="KW-1185">Reference proteome</keyword>
<feature type="region of interest" description="Disordered" evidence="1">
    <location>
        <begin position="117"/>
        <end position="137"/>
    </location>
</feature>
<protein>
    <submittedName>
        <fullName evidence="3">Uncharacterized protein</fullName>
    </submittedName>
</protein>
<feature type="region of interest" description="Disordered" evidence="1">
    <location>
        <begin position="28"/>
        <end position="85"/>
    </location>
</feature>